<dbReference type="EMBL" id="FOBC01000008">
    <property type="protein sequence ID" value="SEL28536.1"/>
    <property type="molecule type" value="Genomic_DNA"/>
</dbReference>
<protein>
    <submittedName>
        <fullName evidence="2">Uncharacterized protein</fullName>
    </submittedName>
</protein>
<dbReference type="AlphaFoldDB" id="A0A1H7NYS3"/>
<keyword evidence="3" id="KW-1185">Reference proteome</keyword>
<accession>A0A1H7NYS3</accession>
<feature type="region of interest" description="Disordered" evidence="1">
    <location>
        <begin position="22"/>
        <end position="41"/>
    </location>
</feature>
<evidence type="ECO:0000313" key="3">
    <source>
        <dbReference type="Proteomes" id="UP000198807"/>
    </source>
</evidence>
<dbReference type="Proteomes" id="UP000198807">
    <property type="component" value="Unassembled WGS sequence"/>
</dbReference>
<evidence type="ECO:0000313" key="2">
    <source>
        <dbReference type="EMBL" id="SEL28536.1"/>
    </source>
</evidence>
<organism evidence="2 3">
    <name type="scientific">Halomonas daqiaonensis</name>
    <dbReference type="NCBI Taxonomy" id="650850"/>
    <lineage>
        <taxon>Bacteria</taxon>
        <taxon>Pseudomonadati</taxon>
        <taxon>Pseudomonadota</taxon>
        <taxon>Gammaproteobacteria</taxon>
        <taxon>Oceanospirillales</taxon>
        <taxon>Halomonadaceae</taxon>
        <taxon>Halomonas</taxon>
    </lineage>
</organism>
<evidence type="ECO:0000256" key="1">
    <source>
        <dbReference type="SAM" id="MobiDB-lite"/>
    </source>
</evidence>
<gene>
    <name evidence="2" type="ORF">SAMN04488129_108135</name>
</gene>
<reference evidence="3" key="1">
    <citation type="submission" date="2016-10" db="EMBL/GenBank/DDBJ databases">
        <authorList>
            <person name="Varghese N."/>
            <person name="Submissions S."/>
        </authorList>
    </citation>
    <scope>NUCLEOTIDE SEQUENCE [LARGE SCALE GENOMIC DNA]</scope>
    <source>
        <strain evidence="3">CGMCC 1.9150</strain>
    </source>
</reference>
<dbReference type="RefSeq" id="WP_170840101.1">
    <property type="nucleotide sequence ID" value="NZ_FOBC01000008.1"/>
</dbReference>
<proteinExistence type="predicted"/>
<name>A0A1H7NYS3_9GAMM</name>
<sequence>MIELGLYQWPLEAVGAAGALHDGTSRHGSAAHEKRNANDTLGTDDGSLCRITIFHGG</sequence>